<name>A0A371CEQ4_YARLL</name>
<protein>
    <submittedName>
        <fullName evidence="2">Uncharacterized protein</fullName>
    </submittedName>
</protein>
<dbReference type="EMBL" id="KZ858950">
    <property type="protein sequence ID" value="RDW28775.1"/>
    <property type="molecule type" value="Genomic_DNA"/>
</dbReference>
<keyword evidence="1" id="KW-0472">Membrane</keyword>
<keyword evidence="1" id="KW-0812">Transmembrane</keyword>
<dbReference type="AlphaFoldDB" id="A0A371CEQ4"/>
<accession>A0A371CEQ4</accession>
<sequence length="79" mass="8700">MSRHLAYCMHSAMGILGHIFFWVCGLHGAILSKKSHVGAAANLCGGSSDLWQVPKMHVRKWGWFLCMNANVVCLGWDVG</sequence>
<dbReference type="Proteomes" id="UP000256601">
    <property type="component" value="Unassembled WGS sequence"/>
</dbReference>
<keyword evidence="1" id="KW-1133">Transmembrane helix</keyword>
<evidence type="ECO:0000313" key="2">
    <source>
        <dbReference type="EMBL" id="RDW28775.1"/>
    </source>
</evidence>
<feature type="transmembrane region" description="Helical" evidence="1">
    <location>
        <begin position="12"/>
        <end position="31"/>
    </location>
</feature>
<evidence type="ECO:0000256" key="1">
    <source>
        <dbReference type="SAM" id="Phobius"/>
    </source>
</evidence>
<organism evidence="2 3">
    <name type="scientific">Yarrowia lipolytica</name>
    <name type="common">Candida lipolytica</name>
    <dbReference type="NCBI Taxonomy" id="4952"/>
    <lineage>
        <taxon>Eukaryota</taxon>
        <taxon>Fungi</taxon>
        <taxon>Dikarya</taxon>
        <taxon>Ascomycota</taxon>
        <taxon>Saccharomycotina</taxon>
        <taxon>Dipodascomycetes</taxon>
        <taxon>Dipodascales</taxon>
        <taxon>Dipodascales incertae sedis</taxon>
        <taxon>Yarrowia</taxon>
    </lineage>
</organism>
<reference evidence="2 3" key="1">
    <citation type="submission" date="2018-07" db="EMBL/GenBank/DDBJ databases">
        <title>Draft Genome Assemblies for Five Robust Yarrowia lipolytica Strains Exhibiting High Lipid Production and Pentose Sugar Utilization and Sugar Alcohol Secretion from Undetoxified Lignocellulosic Biomass Hydrolysates.</title>
        <authorList>
            <consortium name="DOE Joint Genome Institute"/>
            <person name="Walker C."/>
            <person name="Ryu S."/>
            <person name="Na H."/>
            <person name="Zane M."/>
            <person name="LaButti K."/>
            <person name="Lipzen A."/>
            <person name="Haridas S."/>
            <person name="Barry K."/>
            <person name="Grigoriev I.V."/>
            <person name="Quarterman J."/>
            <person name="Slininger P."/>
            <person name="Dien B."/>
            <person name="Trinh C.T."/>
        </authorList>
    </citation>
    <scope>NUCLEOTIDE SEQUENCE [LARGE SCALE GENOMIC DNA]</scope>
    <source>
        <strain evidence="2 3">YB392</strain>
    </source>
</reference>
<evidence type="ECO:0000313" key="3">
    <source>
        <dbReference type="Proteomes" id="UP000256601"/>
    </source>
</evidence>
<gene>
    <name evidence="2" type="ORF">B0I71DRAFT_126998</name>
</gene>
<proteinExistence type="predicted"/>